<proteinExistence type="predicted"/>
<organism evidence="1 2">
    <name type="scientific">Entomophthora muscae</name>
    <dbReference type="NCBI Taxonomy" id="34485"/>
    <lineage>
        <taxon>Eukaryota</taxon>
        <taxon>Fungi</taxon>
        <taxon>Fungi incertae sedis</taxon>
        <taxon>Zoopagomycota</taxon>
        <taxon>Entomophthoromycotina</taxon>
        <taxon>Entomophthoromycetes</taxon>
        <taxon>Entomophthorales</taxon>
        <taxon>Entomophthoraceae</taxon>
        <taxon>Entomophthora</taxon>
    </lineage>
</organism>
<protein>
    <submittedName>
        <fullName evidence="1">Cytochrome c oxidase subunit 7A</fullName>
    </submittedName>
</protein>
<evidence type="ECO:0000313" key="1">
    <source>
        <dbReference type="EMBL" id="KAJ9090033.1"/>
    </source>
</evidence>
<evidence type="ECO:0000313" key="2">
    <source>
        <dbReference type="Proteomes" id="UP001165960"/>
    </source>
</evidence>
<dbReference type="EMBL" id="QTSX02000019">
    <property type="protein sequence ID" value="KAJ9090033.1"/>
    <property type="molecule type" value="Genomic_DNA"/>
</dbReference>
<gene>
    <name evidence="1" type="primary">COX9</name>
    <name evidence="1" type="ORF">DSO57_1006733</name>
</gene>
<accession>A0ACC2UT64</accession>
<sequence>MAIAPITGRLARTIKIDLIGSISLSLAVATGYWHLYANPTSNKIDEFYVKLEAEKKLKKAGNPNCLFLSLTFFRCIMLLCALVPRLYQLKPY</sequence>
<name>A0ACC2UT64_9FUNG</name>
<comment type="caution">
    <text evidence="1">The sequence shown here is derived from an EMBL/GenBank/DDBJ whole genome shotgun (WGS) entry which is preliminary data.</text>
</comment>
<keyword evidence="2" id="KW-1185">Reference proteome</keyword>
<dbReference type="Proteomes" id="UP001165960">
    <property type="component" value="Unassembled WGS sequence"/>
</dbReference>
<reference evidence="1" key="1">
    <citation type="submission" date="2022-04" db="EMBL/GenBank/DDBJ databases">
        <title>Genome of the entomopathogenic fungus Entomophthora muscae.</title>
        <authorList>
            <person name="Elya C."/>
            <person name="Lovett B.R."/>
            <person name="Lee E."/>
            <person name="Macias A.M."/>
            <person name="Hajek A.E."/>
            <person name="De Bivort B.L."/>
            <person name="Kasson M.T."/>
            <person name="De Fine Licht H.H."/>
            <person name="Stajich J.E."/>
        </authorList>
    </citation>
    <scope>NUCLEOTIDE SEQUENCE</scope>
    <source>
        <strain evidence="1">Berkeley</strain>
    </source>
</reference>